<accession>A0AAW0A6U6</accession>
<evidence type="ECO:0000313" key="1">
    <source>
        <dbReference type="EMBL" id="KAK7001563.1"/>
    </source>
</evidence>
<comment type="caution">
    <text evidence="1">The sequence shown here is derived from an EMBL/GenBank/DDBJ whole genome shotgun (WGS) entry which is preliminary data.</text>
</comment>
<name>A0AAW0A6U6_9AGAR</name>
<keyword evidence="2" id="KW-1185">Reference proteome</keyword>
<dbReference type="AlphaFoldDB" id="A0AAW0A6U6"/>
<sequence length="55" mass="5965">MFPVGTRCFYWNAAGQTVYGTVQNAIQTVQGTPIVTLRTDGGATVHLPQRNVTKV</sequence>
<gene>
    <name evidence="1" type="ORF">R3P38DRAFT_3049762</name>
</gene>
<dbReference type="Proteomes" id="UP001362999">
    <property type="component" value="Unassembled WGS sequence"/>
</dbReference>
<dbReference type="EMBL" id="JAWWNJ010000083">
    <property type="protein sequence ID" value="KAK7001563.1"/>
    <property type="molecule type" value="Genomic_DNA"/>
</dbReference>
<organism evidence="1 2">
    <name type="scientific">Favolaschia claudopus</name>
    <dbReference type="NCBI Taxonomy" id="2862362"/>
    <lineage>
        <taxon>Eukaryota</taxon>
        <taxon>Fungi</taxon>
        <taxon>Dikarya</taxon>
        <taxon>Basidiomycota</taxon>
        <taxon>Agaricomycotina</taxon>
        <taxon>Agaricomycetes</taxon>
        <taxon>Agaricomycetidae</taxon>
        <taxon>Agaricales</taxon>
        <taxon>Marasmiineae</taxon>
        <taxon>Mycenaceae</taxon>
        <taxon>Favolaschia</taxon>
    </lineage>
</organism>
<evidence type="ECO:0000313" key="2">
    <source>
        <dbReference type="Proteomes" id="UP001362999"/>
    </source>
</evidence>
<reference evidence="1 2" key="1">
    <citation type="journal article" date="2024" name="J Genomics">
        <title>Draft genome sequencing and assembly of Favolaschia claudopus CIRM-BRFM 2984 isolated from oak limbs.</title>
        <authorList>
            <person name="Navarro D."/>
            <person name="Drula E."/>
            <person name="Chaduli D."/>
            <person name="Cazenave R."/>
            <person name="Ahrendt S."/>
            <person name="Wang J."/>
            <person name="Lipzen A."/>
            <person name="Daum C."/>
            <person name="Barry K."/>
            <person name="Grigoriev I.V."/>
            <person name="Favel A."/>
            <person name="Rosso M.N."/>
            <person name="Martin F."/>
        </authorList>
    </citation>
    <scope>NUCLEOTIDE SEQUENCE [LARGE SCALE GENOMIC DNA]</scope>
    <source>
        <strain evidence="1 2">CIRM-BRFM 2984</strain>
    </source>
</reference>
<protein>
    <submittedName>
        <fullName evidence="1">Uncharacterized protein</fullName>
    </submittedName>
</protein>
<proteinExistence type="predicted"/>